<evidence type="ECO:0000313" key="2">
    <source>
        <dbReference type="Proteomes" id="UP001604336"/>
    </source>
</evidence>
<name>A0ABD1NTA2_9LAMI</name>
<dbReference type="Proteomes" id="UP001604336">
    <property type="component" value="Unassembled WGS sequence"/>
</dbReference>
<accession>A0ABD1NTA2</accession>
<sequence>MSSLAFLAFFYRKLEEKVAKAEKLAKDLKVITNTKLGSGNEALQSKVETLASTEAVLKIKLEVVTEDVRQAEGRVLAVQSLKMAVESAPRQNLCLLFLPSKIY</sequence>
<gene>
    <name evidence="1" type="ORF">Adt_47910</name>
</gene>
<evidence type="ECO:0000313" key="1">
    <source>
        <dbReference type="EMBL" id="KAL2454589.1"/>
    </source>
</evidence>
<protein>
    <submittedName>
        <fullName evidence="1">Uncharacterized protein</fullName>
    </submittedName>
</protein>
<reference evidence="2" key="1">
    <citation type="submission" date="2024-07" db="EMBL/GenBank/DDBJ databases">
        <title>Two chromosome-level genome assemblies of Korean endemic species Abeliophyllum distichum and Forsythia ovata (Oleaceae).</title>
        <authorList>
            <person name="Jang H."/>
        </authorList>
    </citation>
    <scope>NUCLEOTIDE SEQUENCE [LARGE SCALE GENOMIC DNA]</scope>
</reference>
<comment type="caution">
    <text evidence="1">The sequence shown here is derived from an EMBL/GenBank/DDBJ whole genome shotgun (WGS) entry which is preliminary data.</text>
</comment>
<dbReference type="AlphaFoldDB" id="A0ABD1NTA2"/>
<proteinExistence type="predicted"/>
<dbReference type="EMBL" id="JBFOLK010000325">
    <property type="protein sequence ID" value="KAL2454589.1"/>
    <property type="molecule type" value="Genomic_DNA"/>
</dbReference>
<keyword evidence="2" id="KW-1185">Reference proteome</keyword>
<organism evidence="1 2">
    <name type="scientific">Abeliophyllum distichum</name>
    <dbReference type="NCBI Taxonomy" id="126358"/>
    <lineage>
        <taxon>Eukaryota</taxon>
        <taxon>Viridiplantae</taxon>
        <taxon>Streptophyta</taxon>
        <taxon>Embryophyta</taxon>
        <taxon>Tracheophyta</taxon>
        <taxon>Spermatophyta</taxon>
        <taxon>Magnoliopsida</taxon>
        <taxon>eudicotyledons</taxon>
        <taxon>Gunneridae</taxon>
        <taxon>Pentapetalae</taxon>
        <taxon>asterids</taxon>
        <taxon>lamiids</taxon>
        <taxon>Lamiales</taxon>
        <taxon>Oleaceae</taxon>
        <taxon>Forsythieae</taxon>
        <taxon>Abeliophyllum</taxon>
    </lineage>
</organism>